<reference evidence="7 8" key="1">
    <citation type="submission" date="2023-08" db="EMBL/GenBank/DDBJ databases">
        <title>Black Yeasts Isolated from many extreme environments.</title>
        <authorList>
            <person name="Coleine C."/>
            <person name="Stajich J.E."/>
            <person name="Selbmann L."/>
        </authorList>
    </citation>
    <scope>NUCLEOTIDE SEQUENCE [LARGE SCALE GENOMIC DNA]</scope>
    <source>
        <strain evidence="7 8">CCFEE 5885</strain>
    </source>
</reference>
<comment type="caution">
    <text evidence="7">The sequence shown here is derived from an EMBL/GenBank/DDBJ whole genome shotgun (WGS) entry which is preliminary data.</text>
</comment>
<dbReference type="EC" id="1.16.3.1" evidence="5"/>
<evidence type="ECO:0000256" key="2">
    <source>
        <dbReference type="ARBA" id="ARBA00022434"/>
    </source>
</evidence>
<dbReference type="InterPro" id="IPR008331">
    <property type="entry name" value="Ferritin_DPS_dom"/>
</dbReference>
<comment type="similarity">
    <text evidence="1 5">Belongs to the ferritin family.</text>
</comment>
<dbReference type="InterPro" id="IPR009078">
    <property type="entry name" value="Ferritin-like_SF"/>
</dbReference>
<protein>
    <recommendedName>
        <fullName evidence="5">Ferritin</fullName>
        <ecNumber evidence="5">1.16.3.1</ecNumber>
    </recommendedName>
</protein>
<comment type="function">
    <text evidence="5">Stores iron in a soluble, non-toxic, readily available form. Important for iron homeostasis. Iron is taken up in the ferrous form and deposited as ferric hydroxides after oxidation.</text>
</comment>
<dbReference type="InterPro" id="IPR012347">
    <property type="entry name" value="Ferritin-like"/>
</dbReference>
<proteinExistence type="inferred from homology"/>
<keyword evidence="5" id="KW-0560">Oxidoreductase</keyword>
<evidence type="ECO:0000256" key="5">
    <source>
        <dbReference type="RuleBase" id="RU361145"/>
    </source>
</evidence>
<keyword evidence="3 5" id="KW-0479">Metal-binding</keyword>
<evidence type="ECO:0000313" key="8">
    <source>
        <dbReference type="Proteomes" id="UP001345013"/>
    </source>
</evidence>
<dbReference type="SUPFAM" id="SSF47240">
    <property type="entry name" value="Ferritin-like"/>
    <property type="match status" value="1"/>
</dbReference>
<dbReference type="InterPro" id="IPR009040">
    <property type="entry name" value="Ferritin-like_diiron"/>
</dbReference>
<dbReference type="PROSITE" id="PS50905">
    <property type="entry name" value="FERRITIN_LIKE"/>
    <property type="match status" value="1"/>
</dbReference>
<keyword evidence="4 5" id="KW-0408">Iron</keyword>
<evidence type="ECO:0000256" key="3">
    <source>
        <dbReference type="ARBA" id="ARBA00022723"/>
    </source>
</evidence>
<evidence type="ECO:0000259" key="6">
    <source>
        <dbReference type="PROSITE" id="PS50905"/>
    </source>
</evidence>
<name>A0ABR0KAN0_9EURO</name>
<gene>
    <name evidence="7" type="ORF">LTR24_005365</name>
</gene>
<dbReference type="PANTHER" id="PTHR11431:SF75">
    <property type="entry name" value="FERRITIN"/>
    <property type="match status" value="1"/>
</dbReference>
<sequence>MSASGEVSGNTEAVQKALKEHTKNNIDEYVQVSTFSDEEVHESIRGHISLEWKTWFMYRKLGADCGRANIGLHGFAMLFKRAAAECFADGMWLESYLVQRGGRSKPSDIPAPDIHFPDDPVDPVIPVHAAFQREKELLEDLLRLCKTADEAGDYALEDAIETRFLKKETKHVKDMGDLLQQCVRISKNVGHGLYHLDKELRESKGIVPWAHNNNPDSTDEILSAAMGDLAEAKLFP</sequence>
<evidence type="ECO:0000256" key="4">
    <source>
        <dbReference type="ARBA" id="ARBA00023004"/>
    </source>
</evidence>
<dbReference type="Proteomes" id="UP001345013">
    <property type="component" value="Unassembled WGS sequence"/>
</dbReference>
<keyword evidence="2 5" id="KW-0409">Iron storage</keyword>
<accession>A0ABR0KAN0</accession>
<dbReference type="PANTHER" id="PTHR11431">
    <property type="entry name" value="FERRITIN"/>
    <property type="match status" value="1"/>
</dbReference>
<dbReference type="InterPro" id="IPR001519">
    <property type="entry name" value="Ferritin"/>
</dbReference>
<dbReference type="EMBL" id="JAVRRG010000061">
    <property type="protein sequence ID" value="KAK5092228.1"/>
    <property type="molecule type" value="Genomic_DNA"/>
</dbReference>
<organism evidence="7 8">
    <name type="scientific">Lithohypha guttulata</name>
    <dbReference type="NCBI Taxonomy" id="1690604"/>
    <lineage>
        <taxon>Eukaryota</taxon>
        <taxon>Fungi</taxon>
        <taxon>Dikarya</taxon>
        <taxon>Ascomycota</taxon>
        <taxon>Pezizomycotina</taxon>
        <taxon>Eurotiomycetes</taxon>
        <taxon>Chaetothyriomycetidae</taxon>
        <taxon>Chaetothyriales</taxon>
        <taxon>Trichomeriaceae</taxon>
        <taxon>Lithohypha</taxon>
    </lineage>
</organism>
<evidence type="ECO:0000256" key="1">
    <source>
        <dbReference type="ARBA" id="ARBA00007513"/>
    </source>
</evidence>
<keyword evidence="8" id="KW-1185">Reference proteome</keyword>
<dbReference type="Pfam" id="PF00210">
    <property type="entry name" value="Ferritin"/>
    <property type="match status" value="1"/>
</dbReference>
<feature type="domain" description="Ferritin-like diiron" evidence="6">
    <location>
        <begin position="34"/>
        <end position="186"/>
    </location>
</feature>
<evidence type="ECO:0000313" key="7">
    <source>
        <dbReference type="EMBL" id="KAK5092228.1"/>
    </source>
</evidence>
<dbReference type="Gene3D" id="1.20.1260.10">
    <property type="match status" value="1"/>
</dbReference>
<comment type="catalytic activity">
    <reaction evidence="5">
        <text>4 Fe(2+) + O2 + 4 H(+) = 4 Fe(3+) + 2 H2O</text>
        <dbReference type="Rhea" id="RHEA:11148"/>
        <dbReference type="ChEBI" id="CHEBI:15377"/>
        <dbReference type="ChEBI" id="CHEBI:15378"/>
        <dbReference type="ChEBI" id="CHEBI:15379"/>
        <dbReference type="ChEBI" id="CHEBI:29033"/>
        <dbReference type="ChEBI" id="CHEBI:29034"/>
        <dbReference type="EC" id="1.16.3.1"/>
    </reaction>
</comment>